<dbReference type="eggNOG" id="ENOG502Z8YF">
    <property type="taxonomic scope" value="Bacteria"/>
</dbReference>
<proteinExistence type="predicted"/>
<evidence type="ECO:0000313" key="2">
    <source>
        <dbReference type="Proteomes" id="UP000006786"/>
    </source>
</evidence>
<sequence>MMFGDKSPPTDIIEFATSSAFGMHLLGGTLPFFDPYGWTPEASFEDALAALGWTSALIRGNDPHHALALLEAALADGPVWVGPVEMGLLTHQPGQTGPIGADHYVVVIGIEGASVLMHDPEGFPYVRLPLETFLQAWRTETLAYGTSFTMRHGFRRVAAKANAEIIRAALPAARAWLSCKGASNVPSGTVGNGEAAEALAGMIENDLTEGLRDHLVHFAVRVGARRAADAAACLMQIGETRAAAILDRQSRLIGSLQYLLVSRDDAAAADALRALAPTYDDLLGALPA</sequence>
<comment type="caution">
    <text evidence="1">The sequence shown here is derived from an EMBL/GenBank/DDBJ whole genome shotgun (WGS) entry which is preliminary data.</text>
</comment>
<dbReference type="PATRIC" id="fig|391937.3.peg.3225"/>
<dbReference type="STRING" id="391937.NA2_15709"/>
<protein>
    <recommendedName>
        <fullName evidence="3">RADC family protein</fullName>
    </recommendedName>
</protein>
<organism evidence="1 2">
    <name type="scientific">Nitratireductor pacificus pht-3B</name>
    <dbReference type="NCBI Taxonomy" id="391937"/>
    <lineage>
        <taxon>Bacteria</taxon>
        <taxon>Pseudomonadati</taxon>
        <taxon>Pseudomonadota</taxon>
        <taxon>Alphaproteobacteria</taxon>
        <taxon>Hyphomicrobiales</taxon>
        <taxon>Phyllobacteriaceae</taxon>
        <taxon>Nitratireductor</taxon>
    </lineage>
</organism>
<evidence type="ECO:0008006" key="3">
    <source>
        <dbReference type="Google" id="ProtNLM"/>
    </source>
</evidence>
<evidence type="ECO:0000313" key="1">
    <source>
        <dbReference type="EMBL" id="EKF17926.1"/>
    </source>
</evidence>
<dbReference type="EMBL" id="AMRM01000018">
    <property type="protein sequence ID" value="EKF17926.1"/>
    <property type="molecule type" value="Genomic_DNA"/>
</dbReference>
<gene>
    <name evidence="1" type="ORF">NA2_15709</name>
</gene>
<dbReference type="Gene3D" id="3.90.70.10">
    <property type="entry name" value="Cysteine proteinases"/>
    <property type="match status" value="1"/>
</dbReference>
<keyword evidence="2" id="KW-1185">Reference proteome</keyword>
<dbReference type="AlphaFoldDB" id="K2M6W3"/>
<name>K2M6W3_9HYPH</name>
<accession>K2M6W3</accession>
<reference evidence="1 2" key="1">
    <citation type="journal article" date="2012" name="J. Bacteriol.">
        <title>Genome Sequence of Nitratireductor pacificus Type Strain pht-3B.</title>
        <authorList>
            <person name="Lai Q."/>
            <person name="Li G."/>
            <person name="Shao Z."/>
        </authorList>
    </citation>
    <scope>NUCLEOTIDE SEQUENCE [LARGE SCALE GENOMIC DNA]</scope>
    <source>
        <strain evidence="2">pht-3B</strain>
    </source>
</reference>
<dbReference type="Proteomes" id="UP000006786">
    <property type="component" value="Unassembled WGS sequence"/>
</dbReference>